<name>A0AAN6D4H9_9ASCO</name>
<comment type="caution">
    <text evidence="5">The sequence shown here is derived from an EMBL/GenBank/DDBJ whole genome shotgun (WGS) entry which is preliminary data.</text>
</comment>
<dbReference type="GO" id="GO:0005886">
    <property type="term" value="C:plasma membrane"/>
    <property type="evidence" value="ECO:0007669"/>
    <property type="project" value="TreeGrafter"/>
</dbReference>
<protein>
    <recommendedName>
        <fullName evidence="2">pH-response regulator protein palF/RIM8</fullName>
    </recommendedName>
</protein>
<dbReference type="InterPro" id="IPR014752">
    <property type="entry name" value="Arrestin-like_C"/>
</dbReference>
<dbReference type="Proteomes" id="UP000697297">
    <property type="component" value="Unassembled WGS sequence"/>
</dbReference>
<dbReference type="PANTHER" id="PTHR11188">
    <property type="entry name" value="ARRESTIN DOMAIN CONTAINING PROTEIN"/>
    <property type="match status" value="1"/>
</dbReference>
<evidence type="ECO:0000256" key="2">
    <source>
        <dbReference type="ARBA" id="ARBA00040066"/>
    </source>
</evidence>
<dbReference type="SUPFAM" id="SSF81296">
    <property type="entry name" value="E set domains"/>
    <property type="match status" value="1"/>
</dbReference>
<dbReference type="InterPro" id="IPR050357">
    <property type="entry name" value="Arrestin_domain-protein"/>
</dbReference>
<feature type="domain" description="Arrestin C-terminal-like" evidence="4">
    <location>
        <begin position="209"/>
        <end position="334"/>
    </location>
</feature>
<feature type="region of interest" description="Disordered" evidence="3">
    <location>
        <begin position="373"/>
        <end position="471"/>
    </location>
</feature>
<feature type="compositionally biased region" description="Basic and acidic residues" evidence="3">
    <location>
        <begin position="423"/>
        <end position="432"/>
    </location>
</feature>
<comment type="similarity">
    <text evidence="1">Belongs to the arrestin family. PalF/RIM8 subfamily.</text>
</comment>
<feature type="compositionally biased region" description="Polar residues" evidence="3">
    <location>
        <begin position="389"/>
        <end position="422"/>
    </location>
</feature>
<sequence length="496" mass="55572">MRKAVNQLLPHKSSRVLGGPFQPKNAVKEFYIVLHSPHKLYRPGEELSGQIILVLKKNVMNLMISLSLEGHIKVNSTSPLRSDKKQSLFNHKIVLYGDSEETALTFGEHRFPFIIKLPKRNAYTSISFEKGEIKYGLKCTIVERDNQDVVLATSEKMFSIVKPINLTLLPEPQPKVLRFKTTKGKLNKTLSSISSTSSLASSESMEDNLDNYVQIKMNIPSMGYLRGESIPVRLNVKCHKKIANTEGVIVTLIRICRLDLGQDYEIQSYRKDLSQSIVPLIVDPNTLTSDISTSLRVPVDCFPTITANMVSFQYYIEVLVNLSNSKIRATQVGFLDDEIIQNDTSSNIYNVDRLKRTKNVLTLNSEIVIGTERKSRVRRKSRRPSSVPQTPCTSIDSPLSPQETSPPSSSLQYSAIPESSSVNEKEVLRLREQALMPSEPPTELNDLDYARPPSELPPMPTPGPSDGHNAEHFDVLLDDDTEYAAVPIYTEPGSED</sequence>
<dbReference type="Proteomes" id="UP000738402">
    <property type="component" value="Unassembled WGS sequence"/>
</dbReference>
<evidence type="ECO:0000313" key="7">
    <source>
        <dbReference type="Proteomes" id="UP000697297"/>
    </source>
</evidence>
<dbReference type="SMART" id="SM01017">
    <property type="entry name" value="Arrestin_C"/>
    <property type="match status" value="1"/>
</dbReference>
<dbReference type="EMBL" id="JAHLUN010000010">
    <property type="protein sequence ID" value="KAG7763605.1"/>
    <property type="molecule type" value="Genomic_DNA"/>
</dbReference>
<evidence type="ECO:0000313" key="8">
    <source>
        <dbReference type="Proteomes" id="UP000738402"/>
    </source>
</evidence>
<evidence type="ECO:0000313" key="6">
    <source>
        <dbReference type="EMBL" id="KAG7763605.1"/>
    </source>
</evidence>
<reference evidence="5 7" key="1">
    <citation type="journal article" date="2021" name="G3 (Bethesda)">
        <title>Genomic diversity, chromosomal rearrangements, and interspecies hybridization in the ogataea polymorpha species complex.</title>
        <authorList>
            <person name="Hanson S.J."/>
            <person name="Cinneide E.O."/>
            <person name="Salzberg L.I."/>
            <person name="Wolfe K.H."/>
            <person name="McGowan J."/>
            <person name="Fitzpatrick D.A."/>
            <person name="Matlin K."/>
        </authorList>
    </citation>
    <scope>NUCLEOTIDE SEQUENCE</scope>
    <source>
        <strain evidence="6">81-436-3</strain>
        <strain evidence="5">83-405-1</strain>
    </source>
</reference>
<feature type="compositionally biased region" description="Pro residues" evidence="3">
    <location>
        <begin position="454"/>
        <end position="463"/>
    </location>
</feature>
<dbReference type="InterPro" id="IPR011022">
    <property type="entry name" value="Arrestin_C-like"/>
</dbReference>
<dbReference type="Pfam" id="PF00339">
    <property type="entry name" value="Arrestin_N"/>
    <property type="match status" value="1"/>
</dbReference>
<dbReference type="AlphaFoldDB" id="A0AAN6D4H9"/>
<accession>A0AAN6D4H9</accession>
<dbReference type="InterPro" id="IPR011021">
    <property type="entry name" value="Arrestin-like_N"/>
</dbReference>
<dbReference type="Pfam" id="PF02752">
    <property type="entry name" value="Arrestin_C"/>
    <property type="match status" value="1"/>
</dbReference>
<dbReference type="EMBL" id="JAHLUH010000008">
    <property type="protein sequence ID" value="KAG7726775.1"/>
    <property type="molecule type" value="Genomic_DNA"/>
</dbReference>
<evidence type="ECO:0000256" key="1">
    <source>
        <dbReference type="ARBA" id="ARBA00037950"/>
    </source>
</evidence>
<keyword evidence="7" id="KW-1185">Reference proteome</keyword>
<evidence type="ECO:0000259" key="4">
    <source>
        <dbReference type="SMART" id="SM01017"/>
    </source>
</evidence>
<dbReference type="GO" id="GO:0070086">
    <property type="term" value="P:ubiquitin-dependent endocytosis"/>
    <property type="evidence" value="ECO:0007669"/>
    <property type="project" value="TreeGrafter"/>
</dbReference>
<dbReference type="PANTHER" id="PTHR11188:SF161">
    <property type="entry name" value="PH-RESPONSE REGULATOR PROTEIN PALF_RIM8"/>
    <property type="match status" value="1"/>
</dbReference>
<gene>
    <name evidence="5" type="ORF">KL933_003058</name>
    <name evidence="6" type="ORF">KL946_003706</name>
</gene>
<organism evidence="5 8">
    <name type="scientific">Ogataea haglerorum</name>
    <dbReference type="NCBI Taxonomy" id="1937702"/>
    <lineage>
        <taxon>Eukaryota</taxon>
        <taxon>Fungi</taxon>
        <taxon>Dikarya</taxon>
        <taxon>Ascomycota</taxon>
        <taxon>Saccharomycotina</taxon>
        <taxon>Pichiomycetes</taxon>
        <taxon>Pichiales</taxon>
        <taxon>Pichiaceae</taxon>
        <taxon>Ogataea</taxon>
    </lineage>
</organism>
<dbReference type="InterPro" id="IPR014756">
    <property type="entry name" value="Ig_E-set"/>
</dbReference>
<dbReference type="Gene3D" id="2.60.40.640">
    <property type="match status" value="2"/>
</dbReference>
<dbReference type="GO" id="GO:0030674">
    <property type="term" value="F:protein-macromolecule adaptor activity"/>
    <property type="evidence" value="ECO:0007669"/>
    <property type="project" value="TreeGrafter"/>
</dbReference>
<dbReference type="GO" id="GO:0005829">
    <property type="term" value="C:cytosol"/>
    <property type="evidence" value="ECO:0007669"/>
    <property type="project" value="TreeGrafter"/>
</dbReference>
<dbReference type="GO" id="GO:0031625">
    <property type="term" value="F:ubiquitin protein ligase binding"/>
    <property type="evidence" value="ECO:0007669"/>
    <property type="project" value="TreeGrafter"/>
</dbReference>
<proteinExistence type="inferred from homology"/>
<evidence type="ECO:0000256" key="3">
    <source>
        <dbReference type="SAM" id="MobiDB-lite"/>
    </source>
</evidence>
<evidence type="ECO:0000313" key="5">
    <source>
        <dbReference type="EMBL" id="KAG7726775.1"/>
    </source>
</evidence>